<feature type="domain" description="Cobalamin-independent methionine synthase MetE C-terminal/archaeal" evidence="1">
    <location>
        <begin position="24"/>
        <end position="342"/>
    </location>
</feature>
<dbReference type="Proteomes" id="UP001597417">
    <property type="component" value="Unassembled WGS sequence"/>
</dbReference>
<name>A0ABW5FMK5_9PSEU</name>
<dbReference type="SUPFAM" id="SSF51726">
    <property type="entry name" value="UROD/MetE-like"/>
    <property type="match status" value="1"/>
</dbReference>
<protein>
    <submittedName>
        <fullName evidence="2">Cobalamin-independent methionine synthase II family protein</fullName>
    </submittedName>
</protein>
<accession>A0ABW5FMK5</accession>
<organism evidence="2 3">
    <name type="scientific">Amycolatopsis pigmentata</name>
    <dbReference type="NCBI Taxonomy" id="450801"/>
    <lineage>
        <taxon>Bacteria</taxon>
        <taxon>Bacillati</taxon>
        <taxon>Actinomycetota</taxon>
        <taxon>Actinomycetes</taxon>
        <taxon>Pseudonocardiales</taxon>
        <taxon>Pseudonocardiaceae</taxon>
        <taxon>Amycolatopsis</taxon>
    </lineage>
</organism>
<gene>
    <name evidence="2" type="ORF">ACFSXZ_04365</name>
</gene>
<comment type="caution">
    <text evidence="2">The sequence shown here is derived from an EMBL/GenBank/DDBJ whole genome shotgun (WGS) entry which is preliminary data.</text>
</comment>
<dbReference type="CDD" id="cd03311">
    <property type="entry name" value="CIMS_C_terminal_like"/>
    <property type="match status" value="1"/>
</dbReference>
<dbReference type="RefSeq" id="WP_378261456.1">
    <property type="nucleotide sequence ID" value="NZ_JBHUKR010000004.1"/>
</dbReference>
<dbReference type="InterPro" id="IPR002629">
    <property type="entry name" value="Met_Synth_C/arc"/>
</dbReference>
<reference evidence="3" key="1">
    <citation type="journal article" date="2019" name="Int. J. Syst. Evol. Microbiol.">
        <title>The Global Catalogue of Microorganisms (GCM) 10K type strain sequencing project: providing services to taxonomists for standard genome sequencing and annotation.</title>
        <authorList>
            <consortium name="The Broad Institute Genomics Platform"/>
            <consortium name="The Broad Institute Genome Sequencing Center for Infectious Disease"/>
            <person name="Wu L."/>
            <person name="Ma J."/>
        </authorList>
    </citation>
    <scope>NUCLEOTIDE SEQUENCE [LARGE SCALE GENOMIC DNA]</scope>
    <source>
        <strain evidence="3">CGMCC 4.7645</strain>
    </source>
</reference>
<dbReference type="PANTHER" id="PTHR43844">
    <property type="entry name" value="METHIONINE SYNTHASE"/>
    <property type="match status" value="1"/>
</dbReference>
<proteinExistence type="predicted"/>
<sequence length="373" mass="40112">MPTGTMAIARAENVGSLLRPPQLLEAALGRANGEVTAEELAKIQDAAVLEAISLQESVGLDVLTDGEMRREAWAMSPFVLDCFDRLAGARSYPASVKQATDETTVMPVVTRRVSPPTGRDLDDGYRFLRENTDRRVKFTLPAPSYHRRFWSDTLSRNAYDSCEDYLTDVRDWVRGVAARLAAAGCDYIQLDAPNYGSLCDARIREHHRAAGHDLDAQLDFDAALDSSVFAGLSGVTRAIHLCRGNLPGGAWFSSGGYAAIADRLFPALSVDVMLLEFDSDRAGDFGPLATVPAGTTAVLGLLTTKNATVENDKEITARLESAAEVKPLGELALSTQCGFASVAGGNPATREAQRAKLETVARIARQVWGGEHG</sequence>
<dbReference type="Pfam" id="PF01717">
    <property type="entry name" value="Meth_synt_2"/>
    <property type="match status" value="1"/>
</dbReference>
<dbReference type="Gene3D" id="3.20.20.210">
    <property type="match status" value="1"/>
</dbReference>
<evidence type="ECO:0000313" key="3">
    <source>
        <dbReference type="Proteomes" id="UP001597417"/>
    </source>
</evidence>
<dbReference type="InterPro" id="IPR038071">
    <property type="entry name" value="UROD/MetE-like_sf"/>
</dbReference>
<keyword evidence="3" id="KW-1185">Reference proteome</keyword>
<evidence type="ECO:0000313" key="2">
    <source>
        <dbReference type="EMBL" id="MFD2415557.1"/>
    </source>
</evidence>
<evidence type="ECO:0000259" key="1">
    <source>
        <dbReference type="Pfam" id="PF01717"/>
    </source>
</evidence>
<dbReference type="PANTHER" id="PTHR43844:SF1">
    <property type="entry name" value="METHIONINE SYNTHASE"/>
    <property type="match status" value="1"/>
</dbReference>
<dbReference type="EMBL" id="JBHUKR010000004">
    <property type="protein sequence ID" value="MFD2415557.1"/>
    <property type="molecule type" value="Genomic_DNA"/>
</dbReference>